<name>A0A075AS39_ROZAC</name>
<proteinExistence type="predicted"/>
<organism evidence="1 2">
    <name type="scientific">Rozella allomycis (strain CSF55)</name>
    <dbReference type="NCBI Taxonomy" id="988480"/>
    <lineage>
        <taxon>Eukaryota</taxon>
        <taxon>Fungi</taxon>
        <taxon>Fungi incertae sedis</taxon>
        <taxon>Cryptomycota</taxon>
        <taxon>Cryptomycota incertae sedis</taxon>
        <taxon>Rozella</taxon>
    </lineage>
</organism>
<accession>A0A075AS39</accession>
<sequence>MDIGRVSSYLQKAEEYYCRTINLDQNFDQKLYVQRLKEDLLEFESGVIVYDKDAQSKLYEMEDIIQTSKSVIDDDYNIYNINYKF</sequence>
<dbReference type="EMBL" id="KE561209">
    <property type="protein sequence ID" value="EPZ31531.1"/>
    <property type="molecule type" value="Genomic_DNA"/>
</dbReference>
<protein>
    <submittedName>
        <fullName evidence="1">Uncharacterized protein</fullName>
    </submittedName>
</protein>
<evidence type="ECO:0000313" key="2">
    <source>
        <dbReference type="Proteomes" id="UP000030755"/>
    </source>
</evidence>
<dbReference type="HOGENOM" id="CLU_2513908_0_0_1"/>
<gene>
    <name evidence="1" type="ORF">O9G_000007</name>
</gene>
<dbReference type="AlphaFoldDB" id="A0A075AS39"/>
<keyword evidence="2" id="KW-1185">Reference proteome</keyword>
<evidence type="ECO:0000313" key="1">
    <source>
        <dbReference type="EMBL" id="EPZ31531.1"/>
    </source>
</evidence>
<reference evidence="1 2" key="1">
    <citation type="journal article" date="2013" name="Curr. Biol.">
        <title>Shared signatures of parasitism and phylogenomics unite Cryptomycota and microsporidia.</title>
        <authorList>
            <person name="James T.Y."/>
            <person name="Pelin A."/>
            <person name="Bonen L."/>
            <person name="Ahrendt S."/>
            <person name="Sain D."/>
            <person name="Corradi N."/>
            <person name="Stajich J.E."/>
        </authorList>
    </citation>
    <scope>NUCLEOTIDE SEQUENCE [LARGE SCALE GENOMIC DNA]</scope>
    <source>
        <strain evidence="1 2">CSF55</strain>
    </source>
</reference>
<dbReference type="Proteomes" id="UP000030755">
    <property type="component" value="Unassembled WGS sequence"/>
</dbReference>